<gene>
    <name evidence="3" type="ORF">MANT1106_LOCUS9040</name>
</gene>
<dbReference type="InterPro" id="IPR038219">
    <property type="entry name" value="Sep15/SelM_sf"/>
</dbReference>
<dbReference type="SUPFAM" id="SSF52833">
    <property type="entry name" value="Thioredoxin-like"/>
    <property type="match status" value="1"/>
</dbReference>
<evidence type="ECO:0000256" key="2">
    <source>
        <dbReference type="SAM" id="SignalP"/>
    </source>
</evidence>
<organism evidence="3">
    <name type="scientific">Mantoniella antarctica</name>
    <dbReference type="NCBI Taxonomy" id="81844"/>
    <lineage>
        <taxon>Eukaryota</taxon>
        <taxon>Viridiplantae</taxon>
        <taxon>Chlorophyta</taxon>
        <taxon>Mamiellophyceae</taxon>
        <taxon>Mamiellales</taxon>
        <taxon>Mamiellaceae</taxon>
        <taxon>Mantoniella</taxon>
    </lineage>
</organism>
<feature type="region of interest" description="Disordered" evidence="1">
    <location>
        <begin position="84"/>
        <end position="104"/>
    </location>
</feature>
<reference evidence="3" key="1">
    <citation type="submission" date="2021-01" db="EMBL/GenBank/DDBJ databases">
        <authorList>
            <person name="Corre E."/>
            <person name="Pelletier E."/>
            <person name="Niang G."/>
            <person name="Scheremetjew M."/>
            <person name="Finn R."/>
            <person name="Kale V."/>
            <person name="Holt S."/>
            <person name="Cochrane G."/>
            <person name="Meng A."/>
            <person name="Brown T."/>
            <person name="Cohen L."/>
        </authorList>
    </citation>
    <scope>NUCLEOTIDE SEQUENCE</scope>
    <source>
        <strain evidence="3">SL-175</strain>
    </source>
</reference>
<protein>
    <submittedName>
        <fullName evidence="3">Uncharacterized protein</fullName>
    </submittedName>
</protein>
<name>A0A7S0SGY6_9CHLO</name>
<dbReference type="AlphaFoldDB" id="A0A7S0SGY6"/>
<feature type="chain" id="PRO_5031354719" evidence="2">
    <location>
        <begin position="36"/>
        <end position="234"/>
    </location>
</feature>
<evidence type="ECO:0000313" key="3">
    <source>
        <dbReference type="EMBL" id="CAD8706357.1"/>
    </source>
</evidence>
<proteinExistence type="predicted"/>
<dbReference type="EMBL" id="HBFC01015403">
    <property type="protein sequence ID" value="CAD8706357.1"/>
    <property type="molecule type" value="Transcribed_RNA"/>
</dbReference>
<dbReference type="InterPro" id="IPR036249">
    <property type="entry name" value="Thioredoxin-like_sf"/>
</dbReference>
<evidence type="ECO:0000256" key="1">
    <source>
        <dbReference type="SAM" id="MobiDB-lite"/>
    </source>
</evidence>
<sequence length="234" mass="24870">MSRRGNSGGDAPVVSPLSTLLLLGICCQAVPRVDGAGLVDEREAESLALGAAEAVRKYNAGSTTTGWQASRLFDTVASSIVGEADTEEKARTRPEAQLAAVGTSSASKLRGGTVAFDAAQVRMLPRPPPPPPPLSGEDSGDPHLLKWAVLETTTPCELKKYPGVGQFLEHRIHLYRHRVQVRWGGGDPRMVFADGEVFVGIAPLGRVRKMEDIETLLKEHGILPSTQGGSDGEL</sequence>
<dbReference type="Gene3D" id="3.40.30.50">
    <property type="entry name" value="Sep15/SelM thioredoxin-like domain, active-site redox motif"/>
    <property type="match status" value="1"/>
</dbReference>
<accession>A0A7S0SGY6</accession>
<keyword evidence="2" id="KW-0732">Signal</keyword>
<feature type="signal peptide" evidence="2">
    <location>
        <begin position="1"/>
        <end position="35"/>
    </location>
</feature>